<evidence type="ECO:0000313" key="4">
    <source>
        <dbReference type="EMBL" id="MBI1685440.1"/>
    </source>
</evidence>
<gene>
    <name evidence="4" type="ORF">I4Q42_17355</name>
</gene>
<dbReference type="PANTHER" id="PTHR48081">
    <property type="entry name" value="AB HYDROLASE SUPERFAMILY PROTEIN C4A8.06C"/>
    <property type="match status" value="1"/>
</dbReference>
<dbReference type="Proteomes" id="UP000639859">
    <property type="component" value="Unassembled WGS sequence"/>
</dbReference>
<evidence type="ECO:0000313" key="5">
    <source>
        <dbReference type="Proteomes" id="UP000639859"/>
    </source>
</evidence>
<dbReference type="GO" id="GO:0016787">
    <property type="term" value="F:hydrolase activity"/>
    <property type="evidence" value="ECO:0007669"/>
    <property type="project" value="UniProtKB-KW"/>
</dbReference>
<organism evidence="4 5">
    <name type="scientific">Caulobacter hibisci</name>
    <dbReference type="NCBI Taxonomy" id="2035993"/>
    <lineage>
        <taxon>Bacteria</taxon>
        <taxon>Pseudomonadati</taxon>
        <taxon>Pseudomonadota</taxon>
        <taxon>Alphaproteobacteria</taxon>
        <taxon>Caulobacterales</taxon>
        <taxon>Caulobacteraceae</taxon>
        <taxon>Caulobacter</taxon>
    </lineage>
</organism>
<keyword evidence="5" id="KW-1185">Reference proteome</keyword>
<reference evidence="4 5" key="1">
    <citation type="submission" date="2020-11" db="EMBL/GenBank/DDBJ databases">
        <title>genome sequence of strain KACC 18849.</title>
        <authorList>
            <person name="Gao J."/>
            <person name="Zhang X."/>
        </authorList>
    </citation>
    <scope>NUCLEOTIDE SEQUENCE [LARGE SCALE GENOMIC DNA]</scope>
    <source>
        <strain evidence="4 5">KACC 18849</strain>
    </source>
</reference>
<dbReference type="InterPro" id="IPR050300">
    <property type="entry name" value="GDXG_lipolytic_enzyme"/>
</dbReference>
<sequence length="318" mass="34154">MHPHRPRSDRPGRGGAEGPADYRGHLQGGPRRPDGEAVMRRRILVATIAVALPSLACAQQRVALWPNGAPGFEARKAIPEQAAEYWAKSINDPSVTAYLPPADKATGAAVIVLPGGGHKMLVIHPEGTDVAKVLNPMGVAVFVLKYRLSQEEGSPYTTDHARQDAVRAVRLVRSRAAEFGVDPKKIGLMGFSGGGEVVDLAVYGSTAKDPKVDAVDAVSGRPDFQVLIYPGPAGIPDKIPTDAPPAFILAADDDECCSAPPVELLQKFRAAKVPVEFHLFQSGGHAFNMGFRTEKAAIKVWPERLRDWLADNGWTKKP</sequence>
<protein>
    <submittedName>
        <fullName evidence="4">Alpha/beta hydrolase</fullName>
    </submittedName>
</protein>
<feature type="compositionally biased region" description="Basic and acidic residues" evidence="2">
    <location>
        <begin position="1"/>
        <end position="12"/>
    </location>
</feature>
<evidence type="ECO:0000259" key="3">
    <source>
        <dbReference type="Pfam" id="PF20434"/>
    </source>
</evidence>
<feature type="region of interest" description="Disordered" evidence="2">
    <location>
        <begin position="1"/>
        <end position="35"/>
    </location>
</feature>
<feature type="domain" description="BD-FAE-like" evidence="3">
    <location>
        <begin position="98"/>
        <end position="206"/>
    </location>
</feature>
<name>A0ABS0T2Z1_9CAUL</name>
<comment type="caution">
    <text evidence="4">The sequence shown here is derived from an EMBL/GenBank/DDBJ whole genome shotgun (WGS) entry which is preliminary data.</text>
</comment>
<keyword evidence="1 4" id="KW-0378">Hydrolase</keyword>
<dbReference type="InterPro" id="IPR029058">
    <property type="entry name" value="AB_hydrolase_fold"/>
</dbReference>
<dbReference type="PANTHER" id="PTHR48081:SF6">
    <property type="entry name" value="PEPTIDASE S9 PROLYL OLIGOPEPTIDASE CATALYTIC DOMAIN-CONTAINING PROTEIN"/>
    <property type="match status" value="1"/>
</dbReference>
<proteinExistence type="predicted"/>
<evidence type="ECO:0000256" key="1">
    <source>
        <dbReference type="ARBA" id="ARBA00022801"/>
    </source>
</evidence>
<accession>A0ABS0T2Z1</accession>
<dbReference type="Pfam" id="PF20434">
    <property type="entry name" value="BD-FAE"/>
    <property type="match status" value="1"/>
</dbReference>
<evidence type="ECO:0000256" key="2">
    <source>
        <dbReference type="SAM" id="MobiDB-lite"/>
    </source>
</evidence>
<dbReference type="Gene3D" id="3.40.50.1820">
    <property type="entry name" value="alpha/beta hydrolase"/>
    <property type="match status" value="1"/>
</dbReference>
<dbReference type="SUPFAM" id="SSF53474">
    <property type="entry name" value="alpha/beta-Hydrolases"/>
    <property type="match status" value="1"/>
</dbReference>
<dbReference type="EMBL" id="JADWOX010000013">
    <property type="protein sequence ID" value="MBI1685440.1"/>
    <property type="molecule type" value="Genomic_DNA"/>
</dbReference>
<dbReference type="InterPro" id="IPR049492">
    <property type="entry name" value="BD-FAE-like_dom"/>
</dbReference>